<dbReference type="Pfam" id="PF06966">
    <property type="entry name" value="DUF1295"/>
    <property type="match status" value="1"/>
</dbReference>
<keyword evidence="1" id="KW-1133">Transmembrane helix</keyword>
<accession>C7DZV4</accession>
<dbReference type="AlphaFoldDB" id="C7DZV4"/>
<dbReference type="InterPro" id="IPR010721">
    <property type="entry name" value="UstE-like"/>
</dbReference>
<feature type="transmembrane region" description="Helical" evidence="1">
    <location>
        <begin position="35"/>
        <end position="54"/>
    </location>
</feature>
<evidence type="ECO:0000256" key="1">
    <source>
        <dbReference type="SAM" id="Phobius"/>
    </source>
</evidence>
<reference evidence="2" key="1">
    <citation type="journal article" date="2009" name="Appl. Environ. Microbiol.">
        <title>DNA-stable isotope probing integrated with metagenomics for retrieval of biphenyl dioxygenase genes from polychlorinated biphenyl-contaminated river sediment.</title>
        <authorList>
            <person name="Sul W.J."/>
            <person name="Park J."/>
            <person name="Quensen J.F.III."/>
            <person name="Rodrigues J.L."/>
            <person name="Seliger L."/>
            <person name="Tsoi T.V."/>
            <person name="Zylstra G.J."/>
            <person name="Tiedje J.M."/>
        </authorList>
    </citation>
    <scope>NUCLEOTIDE SEQUENCE</scope>
</reference>
<dbReference type="EMBL" id="GQ231434">
    <property type="protein sequence ID" value="ACT36391.1"/>
    <property type="molecule type" value="Genomic_DNA"/>
</dbReference>
<proteinExistence type="predicted"/>
<feature type="transmembrane region" description="Helical" evidence="1">
    <location>
        <begin position="104"/>
        <end position="125"/>
    </location>
</feature>
<dbReference type="GO" id="GO:0016020">
    <property type="term" value="C:membrane"/>
    <property type="evidence" value="ECO:0007669"/>
    <property type="project" value="TreeGrafter"/>
</dbReference>
<protein>
    <submittedName>
        <fullName evidence="2">Uncharacterized protein</fullName>
    </submittedName>
</protein>
<feature type="transmembrane region" description="Helical" evidence="1">
    <location>
        <begin position="190"/>
        <end position="210"/>
    </location>
</feature>
<keyword evidence="1" id="KW-0812">Transmembrane</keyword>
<keyword evidence="1" id="KW-0472">Membrane</keyword>
<dbReference type="PANTHER" id="PTHR32251:SF17">
    <property type="entry name" value="STEROID 5-ALPHA REDUCTASE C-TERMINAL DOMAIN-CONTAINING PROTEIN"/>
    <property type="match status" value="1"/>
</dbReference>
<dbReference type="PANTHER" id="PTHR32251">
    <property type="entry name" value="3-OXO-5-ALPHA-STEROID 4-DEHYDROGENASE"/>
    <property type="match status" value="1"/>
</dbReference>
<feature type="transmembrane region" description="Helical" evidence="1">
    <location>
        <begin position="6"/>
        <end position="23"/>
    </location>
</feature>
<name>C7DZV4_9BACT</name>
<sequence length="260" mass="29605">MNAWPIAWVSLGALLVMFGAWLWQRRTRNAGVVDVVWAAGMAASAVAYACTLPGAALPRLLVAVLGGVWGLRLAWHLGARVFGDAHEDGRYAYLRQHWHDAQGKFLLFFMAQAVMIMLLSLPFWVVAHNPVAHWSRWTTLGVLVWLLAVAGESLADRQLAAWKRDPSHRGRTCDQGLWRYSRHPNYFFEWLHWFTYVFLAIGLPWGWVLASLCGPALMLAFLHRVTGIPYTEAQSLRSRGQDYARYQRTTSAFFPLPRKR</sequence>
<evidence type="ECO:0000313" key="2">
    <source>
        <dbReference type="EMBL" id="ACT36391.1"/>
    </source>
</evidence>
<feature type="transmembrane region" description="Helical" evidence="1">
    <location>
        <begin position="137"/>
        <end position="155"/>
    </location>
</feature>
<organism evidence="2">
    <name type="scientific">uncultured bacterium L11E10</name>
    <dbReference type="NCBI Taxonomy" id="657540"/>
    <lineage>
        <taxon>Bacteria</taxon>
        <taxon>environmental samples</taxon>
    </lineage>
</organism>
<dbReference type="Gene3D" id="1.20.120.1630">
    <property type="match status" value="1"/>
</dbReference>
<dbReference type="PROSITE" id="PS50244">
    <property type="entry name" value="S5A_REDUCTASE"/>
    <property type="match status" value="1"/>
</dbReference>
<feature type="transmembrane region" description="Helical" evidence="1">
    <location>
        <begin position="60"/>
        <end position="83"/>
    </location>
</feature>